<dbReference type="Proteomes" id="UP000317430">
    <property type="component" value="Unassembled WGS sequence"/>
</dbReference>
<comment type="caution">
    <text evidence="1">The sequence shown here is derived from an EMBL/GenBank/DDBJ whole genome shotgun (WGS) entry which is preliminary data.</text>
</comment>
<name>A0A5C5SG70_9STRE</name>
<dbReference type="EMBL" id="VOHL01000001">
    <property type="protein sequence ID" value="TWS99270.1"/>
    <property type="molecule type" value="Genomic_DNA"/>
</dbReference>
<organism evidence="1 2">
    <name type="scientific">Streptococcus cuniculipharyngis</name>
    <dbReference type="NCBI Taxonomy" id="1562651"/>
    <lineage>
        <taxon>Bacteria</taxon>
        <taxon>Bacillati</taxon>
        <taxon>Bacillota</taxon>
        <taxon>Bacilli</taxon>
        <taxon>Lactobacillales</taxon>
        <taxon>Streptococcaceae</taxon>
        <taxon>Streptococcus</taxon>
    </lineage>
</organism>
<proteinExistence type="predicted"/>
<sequence>MFHYLENIRTYSQSANIIIIGSHIDYDKLYKNHYRIFGIIDTTKNKSLTFIREQIHLYMKAIYHTNKSD</sequence>
<reference evidence="1 2" key="1">
    <citation type="submission" date="2019-08" db="EMBL/GenBank/DDBJ databases">
        <authorList>
            <person name="Lei W."/>
        </authorList>
    </citation>
    <scope>NUCLEOTIDE SEQUENCE [LARGE SCALE GENOMIC DNA]</scope>
    <source>
        <strain evidence="1 2">CCUG 66496</strain>
    </source>
</reference>
<gene>
    <name evidence="1" type="ORF">FRX57_00840</name>
</gene>
<protein>
    <submittedName>
        <fullName evidence="1">Uncharacterized protein</fullName>
    </submittedName>
</protein>
<keyword evidence="2" id="KW-1185">Reference proteome</keyword>
<dbReference type="OrthoDB" id="2224548at2"/>
<evidence type="ECO:0000313" key="2">
    <source>
        <dbReference type="Proteomes" id="UP000317430"/>
    </source>
</evidence>
<dbReference type="AlphaFoldDB" id="A0A5C5SG70"/>
<accession>A0A5C5SG70</accession>
<evidence type="ECO:0000313" key="1">
    <source>
        <dbReference type="EMBL" id="TWS99270.1"/>
    </source>
</evidence>